<evidence type="ECO:0000256" key="1">
    <source>
        <dbReference type="SAM" id="MobiDB-lite"/>
    </source>
</evidence>
<name>A0A4Y2C526_ARAVE</name>
<feature type="region of interest" description="Disordered" evidence="1">
    <location>
        <begin position="48"/>
        <end position="95"/>
    </location>
</feature>
<reference evidence="2 3" key="1">
    <citation type="journal article" date="2019" name="Sci. Rep.">
        <title>Orb-weaving spider Araneus ventricosus genome elucidates the spidroin gene catalogue.</title>
        <authorList>
            <person name="Kono N."/>
            <person name="Nakamura H."/>
            <person name="Ohtoshi R."/>
            <person name="Moran D.A.P."/>
            <person name="Shinohara A."/>
            <person name="Yoshida Y."/>
            <person name="Fujiwara M."/>
            <person name="Mori M."/>
            <person name="Tomita M."/>
            <person name="Arakawa K."/>
        </authorList>
    </citation>
    <scope>NUCLEOTIDE SEQUENCE [LARGE SCALE GENOMIC DNA]</scope>
</reference>
<keyword evidence="3" id="KW-1185">Reference proteome</keyword>
<evidence type="ECO:0000313" key="2">
    <source>
        <dbReference type="EMBL" id="GBL99269.1"/>
    </source>
</evidence>
<dbReference type="AlphaFoldDB" id="A0A4Y2C526"/>
<gene>
    <name evidence="2" type="ORF">AVEN_116244_1</name>
</gene>
<sequence length="95" mass="10681">MTSKSSIVKEPLTEMRMPSLEDPVKRAVNIARMQRKSSEWKQTFPQVLTTEDPLSSSDSQKAQLEDPAIRTILGKKLNSDDRPSWQELAPEAPAT</sequence>
<organism evidence="2 3">
    <name type="scientific">Araneus ventricosus</name>
    <name type="common">Orbweaver spider</name>
    <name type="synonym">Epeira ventricosa</name>
    <dbReference type="NCBI Taxonomy" id="182803"/>
    <lineage>
        <taxon>Eukaryota</taxon>
        <taxon>Metazoa</taxon>
        <taxon>Ecdysozoa</taxon>
        <taxon>Arthropoda</taxon>
        <taxon>Chelicerata</taxon>
        <taxon>Arachnida</taxon>
        <taxon>Araneae</taxon>
        <taxon>Araneomorphae</taxon>
        <taxon>Entelegynae</taxon>
        <taxon>Araneoidea</taxon>
        <taxon>Araneidae</taxon>
        <taxon>Araneus</taxon>
    </lineage>
</organism>
<proteinExistence type="predicted"/>
<dbReference type="EMBL" id="BGPR01085407">
    <property type="protein sequence ID" value="GBL99269.1"/>
    <property type="molecule type" value="Genomic_DNA"/>
</dbReference>
<feature type="region of interest" description="Disordered" evidence="1">
    <location>
        <begin position="1"/>
        <end position="20"/>
    </location>
</feature>
<dbReference type="Proteomes" id="UP000499080">
    <property type="component" value="Unassembled WGS sequence"/>
</dbReference>
<evidence type="ECO:0000313" key="3">
    <source>
        <dbReference type="Proteomes" id="UP000499080"/>
    </source>
</evidence>
<protein>
    <submittedName>
        <fullName evidence="2">Uncharacterized protein</fullName>
    </submittedName>
</protein>
<comment type="caution">
    <text evidence="2">The sequence shown here is derived from an EMBL/GenBank/DDBJ whole genome shotgun (WGS) entry which is preliminary data.</text>
</comment>
<feature type="compositionally biased region" description="Polar residues" evidence="1">
    <location>
        <begin position="48"/>
        <end position="62"/>
    </location>
</feature>
<dbReference type="OrthoDB" id="10030726at2759"/>
<accession>A0A4Y2C526</accession>